<name>A0A4S8K7E8_MUSBA</name>
<dbReference type="PROSITE" id="PS51671">
    <property type="entry name" value="ACT"/>
    <property type="match status" value="1"/>
</dbReference>
<comment type="function">
    <text evidence="2">Binds amino acids.</text>
</comment>
<evidence type="ECO:0000313" key="5">
    <source>
        <dbReference type="Proteomes" id="UP000317650"/>
    </source>
</evidence>
<dbReference type="PANTHER" id="PTHR31096:SF60">
    <property type="entry name" value="ACT DOMAIN-CONTAINING PROTEIN ACR12"/>
    <property type="match status" value="1"/>
</dbReference>
<evidence type="ECO:0000259" key="3">
    <source>
        <dbReference type="PROSITE" id="PS51671"/>
    </source>
</evidence>
<dbReference type="AlphaFoldDB" id="A0A4S8K7E8"/>
<keyword evidence="1 2" id="KW-0677">Repeat</keyword>
<feature type="domain" description="ACT" evidence="3">
    <location>
        <begin position="286"/>
        <end position="363"/>
    </location>
</feature>
<proteinExistence type="predicted"/>
<comment type="caution">
    <text evidence="4">The sequence shown here is derived from an EMBL/GenBank/DDBJ whole genome shotgun (WGS) entry which is preliminary data.</text>
</comment>
<dbReference type="EMBL" id="PYDT01000002">
    <property type="protein sequence ID" value="THU70880.1"/>
    <property type="molecule type" value="Genomic_DNA"/>
</dbReference>
<dbReference type="GO" id="GO:0009535">
    <property type="term" value="C:chloroplast thylakoid membrane"/>
    <property type="evidence" value="ECO:0007669"/>
    <property type="project" value="TreeGrafter"/>
</dbReference>
<dbReference type="PANTHER" id="PTHR31096">
    <property type="entry name" value="ACT DOMAIN-CONTAINING PROTEIN ACR4-RELATED"/>
    <property type="match status" value="1"/>
</dbReference>
<accession>A0A4S8K7E8</accession>
<protein>
    <recommendedName>
        <fullName evidence="2">ACT domain-containing protein ACR</fullName>
    </recommendedName>
    <alternativeName>
        <fullName evidence="2">Protein ACT DOMAIN REPEATS</fullName>
    </alternativeName>
</protein>
<dbReference type="InterPro" id="IPR002912">
    <property type="entry name" value="ACT_dom"/>
</dbReference>
<dbReference type="InterPro" id="IPR045865">
    <property type="entry name" value="ACT-like_dom_sf"/>
</dbReference>
<dbReference type="GO" id="GO:0016597">
    <property type="term" value="F:amino acid binding"/>
    <property type="evidence" value="ECO:0007669"/>
    <property type="project" value="UniProtKB-UniRule"/>
</dbReference>
<sequence length="363" mass="39950">MLGSPNIPSKTAGPTELCSLIRGAAGKQPHPYYISATPTCCHCAVSSFLPSLYSIIIRGRKVSSSPWKMALATAFLSSHSLSAPALRQSRVLAVDFLHPRFIRHETARFSPLFHGSFVSVGGFLGTMRGNCPQTSINSADMLGSSSRMSDQEKDSVPMPIVLIDQDSDSDATIVQLSFGDRLGALVDTMRSLKNLGLDVTKGTVTTEDSVVKTKFFIMRAGRKVEDPAMLEKIRLSIIDNLLKYHPESSERLAMGEVFGVKPPEKKLDIDVATQVFLQDDGPKRSLLYIETADRRGLLLEIIKIITDINIDVESAEIDTEGLVAKDMFHVSYRGAALNSSLSQVLTNCLRYYLRRPETDEESY</sequence>
<dbReference type="GO" id="GO:0009570">
    <property type="term" value="C:chloroplast stroma"/>
    <property type="evidence" value="ECO:0007669"/>
    <property type="project" value="TreeGrafter"/>
</dbReference>
<gene>
    <name evidence="4" type="ORF">C4D60_Mb08t29660</name>
</gene>
<evidence type="ECO:0000256" key="2">
    <source>
        <dbReference type="RuleBase" id="RU369043"/>
    </source>
</evidence>
<keyword evidence="5" id="KW-1185">Reference proteome</keyword>
<organism evidence="4 5">
    <name type="scientific">Musa balbisiana</name>
    <name type="common">Banana</name>
    <dbReference type="NCBI Taxonomy" id="52838"/>
    <lineage>
        <taxon>Eukaryota</taxon>
        <taxon>Viridiplantae</taxon>
        <taxon>Streptophyta</taxon>
        <taxon>Embryophyta</taxon>
        <taxon>Tracheophyta</taxon>
        <taxon>Spermatophyta</taxon>
        <taxon>Magnoliopsida</taxon>
        <taxon>Liliopsida</taxon>
        <taxon>Zingiberales</taxon>
        <taxon>Musaceae</taxon>
        <taxon>Musa</taxon>
    </lineage>
</organism>
<dbReference type="Proteomes" id="UP000317650">
    <property type="component" value="Chromosome 8"/>
</dbReference>
<evidence type="ECO:0000313" key="4">
    <source>
        <dbReference type="EMBL" id="THU70880.1"/>
    </source>
</evidence>
<dbReference type="InterPro" id="IPR040217">
    <property type="entry name" value="ACR1-12"/>
</dbReference>
<reference evidence="4 5" key="1">
    <citation type="journal article" date="2019" name="Nat. Plants">
        <title>Genome sequencing of Musa balbisiana reveals subgenome evolution and function divergence in polyploid bananas.</title>
        <authorList>
            <person name="Yao X."/>
        </authorList>
    </citation>
    <scope>NUCLEOTIDE SEQUENCE [LARGE SCALE GENOMIC DNA]</scope>
    <source>
        <strain evidence="5">cv. DH-PKW</strain>
        <tissue evidence="4">Leaves</tissue>
    </source>
</reference>
<evidence type="ECO:0000256" key="1">
    <source>
        <dbReference type="ARBA" id="ARBA00022737"/>
    </source>
</evidence>
<dbReference type="SUPFAM" id="SSF55021">
    <property type="entry name" value="ACT-like"/>
    <property type="match status" value="1"/>
</dbReference>